<dbReference type="InterPro" id="IPR012341">
    <property type="entry name" value="6hp_glycosidase-like_sf"/>
</dbReference>
<keyword evidence="13" id="KW-1185">Reference proteome</keyword>
<dbReference type="EC" id="3.2.1.-" evidence="8"/>
<dbReference type="GO" id="GO:0016020">
    <property type="term" value="C:membrane"/>
    <property type="evidence" value="ECO:0007669"/>
    <property type="project" value="InterPro"/>
</dbReference>
<dbReference type="GO" id="GO:0036503">
    <property type="term" value="P:ERAD pathway"/>
    <property type="evidence" value="ECO:0007669"/>
    <property type="project" value="UniProtKB-ARBA"/>
</dbReference>
<feature type="transmembrane region" description="Helical" evidence="10">
    <location>
        <begin position="751"/>
        <end position="773"/>
    </location>
</feature>
<keyword evidence="10" id="KW-1133">Transmembrane helix</keyword>
<keyword evidence="8" id="KW-0326">Glycosidase</keyword>
<feature type="active site" evidence="6">
    <location>
        <position position="312"/>
    </location>
</feature>
<proteinExistence type="inferred from homology"/>
<evidence type="ECO:0000256" key="4">
    <source>
        <dbReference type="ARBA" id="ARBA00022801"/>
    </source>
</evidence>
<feature type="domain" description="J" evidence="11">
    <location>
        <begin position="506"/>
        <end position="581"/>
    </location>
</feature>
<dbReference type="CDD" id="cd06257">
    <property type="entry name" value="DnaJ"/>
    <property type="match status" value="1"/>
</dbReference>
<dbReference type="PANTHER" id="PTHR11742">
    <property type="entry name" value="MANNOSYL-OLIGOSACCHARIDE ALPHA-1,2-MANNOSIDASE-RELATED"/>
    <property type="match status" value="1"/>
</dbReference>
<dbReference type="GO" id="GO:0004571">
    <property type="term" value="F:mannosyl-oligosaccharide 1,2-alpha-mannosidase activity"/>
    <property type="evidence" value="ECO:0007669"/>
    <property type="project" value="InterPro"/>
</dbReference>
<dbReference type="UniPathway" id="UPA00378"/>
<dbReference type="GO" id="GO:0005509">
    <property type="term" value="F:calcium ion binding"/>
    <property type="evidence" value="ECO:0007669"/>
    <property type="project" value="InterPro"/>
</dbReference>
<feature type="active site" description="Proton donor" evidence="6">
    <location>
        <position position="178"/>
    </location>
</feature>
<feature type="compositionally biased region" description="Basic residues" evidence="9">
    <location>
        <begin position="678"/>
        <end position="697"/>
    </location>
</feature>
<organism evidence="12 13">
    <name type="scientific">Neonectria ditissima</name>
    <dbReference type="NCBI Taxonomy" id="78410"/>
    <lineage>
        <taxon>Eukaryota</taxon>
        <taxon>Fungi</taxon>
        <taxon>Dikarya</taxon>
        <taxon>Ascomycota</taxon>
        <taxon>Pezizomycotina</taxon>
        <taxon>Sordariomycetes</taxon>
        <taxon>Hypocreomycetidae</taxon>
        <taxon>Hypocreales</taxon>
        <taxon>Nectriaceae</taxon>
        <taxon>Neonectria</taxon>
    </lineage>
</organism>
<evidence type="ECO:0000313" key="12">
    <source>
        <dbReference type="EMBL" id="KPM43102.1"/>
    </source>
</evidence>
<feature type="compositionally biased region" description="Basic and acidic residues" evidence="9">
    <location>
        <begin position="700"/>
        <end position="733"/>
    </location>
</feature>
<evidence type="ECO:0000256" key="3">
    <source>
        <dbReference type="ARBA" id="ARBA00007658"/>
    </source>
</evidence>
<evidence type="ECO:0000256" key="6">
    <source>
        <dbReference type="PIRSR" id="PIRSR601382-1"/>
    </source>
</evidence>
<dbReference type="GO" id="GO:0005783">
    <property type="term" value="C:endoplasmic reticulum"/>
    <property type="evidence" value="ECO:0007669"/>
    <property type="project" value="TreeGrafter"/>
</dbReference>
<dbReference type="OrthoDB" id="8118055at2759"/>
<name>A0A0P7BP27_9HYPO</name>
<keyword evidence="10" id="KW-0812">Transmembrane</keyword>
<comment type="caution">
    <text evidence="12">The sequence shown here is derived from an EMBL/GenBank/DDBJ whole genome shotgun (WGS) entry which is preliminary data.</text>
</comment>
<evidence type="ECO:0000313" key="13">
    <source>
        <dbReference type="Proteomes" id="UP000050424"/>
    </source>
</evidence>
<reference evidence="12 13" key="1">
    <citation type="submission" date="2015-09" db="EMBL/GenBank/DDBJ databases">
        <title>Draft genome of a European isolate of the apple canker pathogen Neonectria ditissima.</title>
        <authorList>
            <person name="Gomez-Cortecero A."/>
            <person name="Harrison R.J."/>
            <person name="Armitage A.D."/>
        </authorList>
    </citation>
    <scope>NUCLEOTIDE SEQUENCE [LARGE SCALE GENOMIC DNA]</scope>
    <source>
        <strain evidence="12 13">R09/05</strain>
    </source>
</reference>
<dbReference type="InterPro" id="IPR001623">
    <property type="entry name" value="DnaJ_domain"/>
</dbReference>
<evidence type="ECO:0000256" key="7">
    <source>
        <dbReference type="PIRSR" id="PIRSR601382-3"/>
    </source>
</evidence>
<feature type="active site" evidence="6">
    <location>
        <position position="469"/>
    </location>
</feature>
<evidence type="ECO:0000256" key="9">
    <source>
        <dbReference type="SAM" id="MobiDB-lite"/>
    </source>
</evidence>
<feature type="region of interest" description="Disordered" evidence="9">
    <location>
        <begin position="589"/>
        <end position="733"/>
    </location>
</feature>
<sequence length="786" mass="88977">MLGQLQRRLNRRYLALLIFVGVGVFLWNNFRPQDYYRTTRVGAVKYLSSSYDWSKNPVFYPVKDMKSPPAAEPKVLPPVQFMMGESSENHRSLARKTAVKKAFIKSWEAYKTYAWTQDELKPLSRKGKQSFSGWCAQLVDALDTLWLLDMKDDFQLAVEQVALIDWSRTSDDFLNLFEVTIRHLGGLLAAYDLSGEHILLAKAVELGDMLYATFDTPNRLPSHWLYFNKAKQGKQRADDSMSGAAGCSMGLEFTRLSQITGDPKYYDATERVKQFIYLNQNNTKIPGLWPHVMNYREETVETTMFTLGAGADSLYEYLPKMHAMLGGLDPEYVHMTTLALDTAKKHLLYRPINPKDEMILMAGNAVAGKGEIELTTEMQHLTCFIGGTYALAGKLLGREDFVDLGSRLTAGCVWAYDSFPTNIMPEISELKACPSIDGKCHYEDIKSSTSKLPPGFTRVRDPRYLLRPEAIESVFYMWRVTGEELWRDAAWRMWEGIVKETENDVAFASVSDVRHEGSDQDDSMETFWLSETLKSFYSLSKTHHPDANPSDPKASDTFSLLSESYTILSDASRRATYDRDVLRLHHQPYAHHGNPRASYHSTNNPAGGRAPSGLSRRRGTFRGPPPSFYRSGGWGSQGEKRRKAHEESTGSAGAPGPDAASPGANRRPWADPFTYQHNHAHAHSHTHTHAHHPRHGGMGHGEDPFGHQEEVPHFDKQGHTRTHSREDQRRWQRERRAVGDDDIEFEPQTSIAGHFLIISGILAATILAPLVYIQVMRLGRRKKDED</sequence>
<protein>
    <recommendedName>
        <fullName evidence="8">alpha-1,2-Mannosidase</fullName>
        <ecNumber evidence="8">3.2.1.-</ecNumber>
    </recommendedName>
</protein>
<keyword evidence="5 7" id="KW-1015">Disulfide bond</keyword>
<dbReference type="SUPFAM" id="SSF48225">
    <property type="entry name" value="Seven-hairpin glycosidases"/>
    <property type="match status" value="1"/>
</dbReference>
<comment type="pathway">
    <text evidence="2">Protein modification; protein glycosylation.</text>
</comment>
<dbReference type="Pfam" id="PF01532">
    <property type="entry name" value="Glyco_hydro_47"/>
    <property type="match status" value="1"/>
</dbReference>
<evidence type="ECO:0000256" key="2">
    <source>
        <dbReference type="ARBA" id="ARBA00004922"/>
    </source>
</evidence>
<comment type="cofactor">
    <cofactor evidence="1">
        <name>Ca(2+)</name>
        <dbReference type="ChEBI" id="CHEBI:29108"/>
    </cofactor>
</comment>
<accession>A0A0P7BP27</accession>
<evidence type="ECO:0000259" key="11">
    <source>
        <dbReference type="PROSITE" id="PS50076"/>
    </source>
</evidence>
<dbReference type="EMBL" id="LKCW01000038">
    <property type="protein sequence ID" value="KPM43102.1"/>
    <property type="molecule type" value="Genomic_DNA"/>
</dbReference>
<dbReference type="STRING" id="78410.A0A0P7BP27"/>
<dbReference type="PROSITE" id="PS50076">
    <property type="entry name" value="DNAJ_2"/>
    <property type="match status" value="1"/>
</dbReference>
<dbReference type="PRINTS" id="PR00747">
    <property type="entry name" value="GLYHDRLASE47"/>
</dbReference>
<dbReference type="InterPro" id="IPR050749">
    <property type="entry name" value="Glycosyl_Hydrolase_47"/>
</dbReference>
<dbReference type="GO" id="GO:0005975">
    <property type="term" value="P:carbohydrate metabolic process"/>
    <property type="evidence" value="ECO:0007669"/>
    <property type="project" value="InterPro"/>
</dbReference>
<dbReference type="InterPro" id="IPR001382">
    <property type="entry name" value="Glyco_hydro_47"/>
</dbReference>
<feature type="disulfide bond" evidence="7">
    <location>
        <begin position="383"/>
        <end position="412"/>
    </location>
</feature>
<dbReference type="SUPFAM" id="SSF46565">
    <property type="entry name" value="Chaperone J-domain"/>
    <property type="match status" value="1"/>
</dbReference>
<feature type="transmembrane region" description="Helical" evidence="10">
    <location>
        <begin position="12"/>
        <end position="30"/>
    </location>
</feature>
<keyword evidence="10" id="KW-0472">Membrane</keyword>
<evidence type="ECO:0000256" key="10">
    <source>
        <dbReference type="SAM" id="Phobius"/>
    </source>
</evidence>
<dbReference type="InterPro" id="IPR036026">
    <property type="entry name" value="Seven-hairpin_glycosidases"/>
</dbReference>
<dbReference type="InterPro" id="IPR036869">
    <property type="entry name" value="J_dom_sf"/>
</dbReference>
<feature type="active site" description="Proton donor" evidence="6">
    <location>
        <position position="426"/>
    </location>
</feature>
<dbReference type="PANTHER" id="PTHR11742:SF89">
    <property type="entry name" value="ALPHA-1,2-MANNOSIDASE"/>
    <property type="match status" value="1"/>
</dbReference>
<dbReference type="Proteomes" id="UP000050424">
    <property type="component" value="Unassembled WGS sequence"/>
</dbReference>
<evidence type="ECO:0000256" key="8">
    <source>
        <dbReference type="RuleBase" id="RU361193"/>
    </source>
</evidence>
<gene>
    <name evidence="12" type="ORF">AK830_g3465</name>
</gene>
<keyword evidence="4 8" id="KW-0378">Hydrolase</keyword>
<feature type="compositionally biased region" description="Low complexity" evidence="9">
    <location>
        <begin position="649"/>
        <end position="664"/>
    </location>
</feature>
<evidence type="ECO:0000256" key="5">
    <source>
        <dbReference type="ARBA" id="ARBA00023157"/>
    </source>
</evidence>
<dbReference type="AlphaFoldDB" id="A0A0P7BP27"/>
<evidence type="ECO:0000256" key="1">
    <source>
        <dbReference type="ARBA" id="ARBA00001913"/>
    </source>
</evidence>
<dbReference type="Gene3D" id="1.50.10.10">
    <property type="match status" value="1"/>
</dbReference>
<comment type="similarity">
    <text evidence="3 8">Belongs to the glycosyl hydrolase 47 family.</text>
</comment>